<dbReference type="Pfam" id="PF07301">
    <property type="entry name" value="DUF1453"/>
    <property type="match status" value="1"/>
</dbReference>
<keyword evidence="1" id="KW-1133">Transmembrane helix</keyword>
<keyword evidence="3" id="KW-1185">Reference proteome</keyword>
<keyword evidence="1" id="KW-0472">Membrane</keyword>
<reference evidence="2 3" key="1">
    <citation type="submission" date="2020-07" db="EMBL/GenBank/DDBJ databases">
        <title>Complete genome sequence for Sandaracinobacter sp. M6.</title>
        <authorList>
            <person name="Tang Y."/>
            <person name="Liu Q."/>
            <person name="Guo Z."/>
            <person name="Lei P."/>
            <person name="Huang B."/>
        </authorList>
    </citation>
    <scope>NUCLEOTIDE SEQUENCE [LARGE SCALE GENOMIC DNA]</scope>
    <source>
        <strain evidence="2 3">M6</strain>
    </source>
</reference>
<dbReference type="KEGG" id="sand:H3309_14595"/>
<proteinExistence type="predicted"/>
<feature type="transmembrane region" description="Helical" evidence="1">
    <location>
        <begin position="62"/>
        <end position="82"/>
    </location>
</feature>
<dbReference type="Proteomes" id="UP000515292">
    <property type="component" value="Chromosome"/>
</dbReference>
<feature type="transmembrane region" description="Helical" evidence="1">
    <location>
        <begin position="131"/>
        <end position="151"/>
    </location>
</feature>
<accession>A0A7G5IGP4</accession>
<dbReference type="InterPro" id="IPR058247">
    <property type="entry name" value="DUF1453"/>
</dbReference>
<feature type="transmembrane region" description="Helical" evidence="1">
    <location>
        <begin position="6"/>
        <end position="26"/>
    </location>
</feature>
<dbReference type="EMBL" id="CP059851">
    <property type="protein sequence ID" value="QMW22536.1"/>
    <property type="molecule type" value="Genomic_DNA"/>
</dbReference>
<gene>
    <name evidence="2" type="ORF">H3309_14595</name>
</gene>
<protein>
    <submittedName>
        <fullName evidence="2">DUF1453 family protein</fullName>
    </submittedName>
</protein>
<evidence type="ECO:0000256" key="1">
    <source>
        <dbReference type="SAM" id="Phobius"/>
    </source>
</evidence>
<dbReference type="AlphaFoldDB" id="A0A7G5IGP4"/>
<dbReference type="RefSeq" id="WP_182295521.1">
    <property type="nucleotide sequence ID" value="NZ_CP059851.1"/>
</dbReference>
<feature type="transmembrane region" description="Helical" evidence="1">
    <location>
        <begin position="94"/>
        <end position="116"/>
    </location>
</feature>
<name>A0A7G5IGP4_9SPHN</name>
<sequence>MTLELTPQAILPLAIPVIVVIVILIRSRRHRRVHAERLWIMPALVTPLILLGLWFQPHPAPSILTVTIALLGIAGGIAFGTWRSRMMTLSRDPGTGAVMMAPSRAALLVILAMFAVRNGLRWMAGDSGHPGAAALAMTDALMLFALAMIISQRVMLWRRIRALPVAG</sequence>
<feature type="transmembrane region" description="Helical" evidence="1">
    <location>
        <begin position="38"/>
        <end position="56"/>
    </location>
</feature>
<keyword evidence="1" id="KW-0812">Transmembrane</keyword>
<evidence type="ECO:0000313" key="3">
    <source>
        <dbReference type="Proteomes" id="UP000515292"/>
    </source>
</evidence>
<organism evidence="2 3">
    <name type="scientific">Sandaracinobacteroides saxicola</name>
    <dbReference type="NCBI Taxonomy" id="2759707"/>
    <lineage>
        <taxon>Bacteria</taxon>
        <taxon>Pseudomonadati</taxon>
        <taxon>Pseudomonadota</taxon>
        <taxon>Alphaproteobacteria</taxon>
        <taxon>Sphingomonadales</taxon>
        <taxon>Sphingosinicellaceae</taxon>
        <taxon>Sandaracinobacteroides</taxon>
    </lineage>
</organism>
<evidence type="ECO:0000313" key="2">
    <source>
        <dbReference type="EMBL" id="QMW22536.1"/>
    </source>
</evidence>